<gene>
    <name evidence="1" type="ORF">ATH50_3108</name>
</gene>
<accession>A0A3M0CU68</accession>
<proteinExistence type="predicted"/>
<sequence length="48" mass="5293">MNSAMPTYIMPKILLNVLLPANILLRQNSTTITPRQTAFSTPQPIPAN</sequence>
<dbReference type="EMBL" id="REFS01000006">
    <property type="protein sequence ID" value="RMB12952.1"/>
    <property type="molecule type" value="Genomic_DNA"/>
</dbReference>
<dbReference type="Proteomes" id="UP000277326">
    <property type="component" value="Unassembled WGS sequence"/>
</dbReference>
<organism evidence="1 2">
    <name type="scientific">Haloplanus aerogenes</name>
    <dbReference type="NCBI Taxonomy" id="660522"/>
    <lineage>
        <taxon>Archaea</taxon>
        <taxon>Methanobacteriati</taxon>
        <taxon>Methanobacteriota</taxon>
        <taxon>Stenosarchaea group</taxon>
        <taxon>Halobacteria</taxon>
        <taxon>Halobacteriales</taxon>
        <taxon>Haloferacaceae</taxon>
        <taxon>Haloplanus</taxon>
    </lineage>
</organism>
<protein>
    <submittedName>
        <fullName evidence="1">Uncharacterized protein</fullName>
    </submittedName>
</protein>
<evidence type="ECO:0000313" key="2">
    <source>
        <dbReference type="Proteomes" id="UP000277326"/>
    </source>
</evidence>
<reference evidence="1 2" key="1">
    <citation type="journal article" date="2015" name="Stand. Genomic Sci.">
        <title>Genomic Encyclopedia of Bacterial and Archaeal Type Strains, Phase III: the genomes of soil and plant-associated and newly described type strains.</title>
        <authorList>
            <person name="Whitman W.B."/>
            <person name="Woyke T."/>
            <person name="Klenk H.P."/>
            <person name="Zhou Y."/>
            <person name="Lilburn T.G."/>
            <person name="Beck B.J."/>
            <person name="De Vos P."/>
            <person name="Vandamme P."/>
            <person name="Eisen J.A."/>
            <person name="Garrity G."/>
            <person name="Hugenholtz P."/>
            <person name="Kyrpides N.C."/>
        </authorList>
    </citation>
    <scope>NUCLEOTIDE SEQUENCE [LARGE SCALE GENOMIC DNA]</scope>
    <source>
        <strain evidence="1 2">CGMCC 1.10124</strain>
    </source>
</reference>
<dbReference type="AlphaFoldDB" id="A0A3M0CU68"/>
<name>A0A3M0CU68_9EURY</name>
<evidence type="ECO:0000313" key="1">
    <source>
        <dbReference type="EMBL" id="RMB12952.1"/>
    </source>
</evidence>
<comment type="caution">
    <text evidence="1">The sequence shown here is derived from an EMBL/GenBank/DDBJ whole genome shotgun (WGS) entry which is preliminary data.</text>
</comment>